<keyword evidence="2" id="KW-1185">Reference proteome</keyword>
<reference evidence="1 2" key="1">
    <citation type="submission" date="2019-02" db="EMBL/GenBank/DDBJ databases">
        <title>Deep-cultivation of Planctomycetes and their phenomic and genomic characterization uncovers novel biology.</title>
        <authorList>
            <person name="Wiegand S."/>
            <person name="Jogler M."/>
            <person name="Boedeker C."/>
            <person name="Pinto D."/>
            <person name="Vollmers J."/>
            <person name="Rivas-Marin E."/>
            <person name="Kohn T."/>
            <person name="Peeters S.H."/>
            <person name="Heuer A."/>
            <person name="Rast P."/>
            <person name="Oberbeckmann S."/>
            <person name="Bunk B."/>
            <person name="Jeske O."/>
            <person name="Meyerdierks A."/>
            <person name="Storesund J.E."/>
            <person name="Kallscheuer N."/>
            <person name="Luecker S."/>
            <person name="Lage O.M."/>
            <person name="Pohl T."/>
            <person name="Merkel B.J."/>
            <person name="Hornburger P."/>
            <person name="Mueller R.-W."/>
            <person name="Bruemmer F."/>
            <person name="Labrenz M."/>
            <person name="Spormann A.M."/>
            <person name="Op Den Camp H."/>
            <person name="Overmann J."/>
            <person name="Amann R."/>
            <person name="Jetten M.S.M."/>
            <person name="Mascher T."/>
            <person name="Medema M.H."/>
            <person name="Devos D.P."/>
            <person name="Kaster A.-K."/>
            <person name="Ovreas L."/>
            <person name="Rohde M."/>
            <person name="Galperin M.Y."/>
            <person name="Jogler C."/>
        </authorList>
    </citation>
    <scope>NUCLEOTIDE SEQUENCE [LARGE SCALE GENOMIC DNA]</scope>
    <source>
        <strain evidence="1 2">Pla144</strain>
    </source>
</reference>
<organism evidence="1 2">
    <name type="scientific">Bythopirellula polymerisocia</name>
    <dbReference type="NCBI Taxonomy" id="2528003"/>
    <lineage>
        <taxon>Bacteria</taxon>
        <taxon>Pseudomonadati</taxon>
        <taxon>Planctomycetota</taxon>
        <taxon>Planctomycetia</taxon>
        <taxon>Pirellulales</taxon>
        <taxon>Lacipirellulaceae</taxon>
        <taxon>Bythopirellula</taxon>
    </lineage>
</organism>
<protein>
    <submittedName>
        <fullName evidence="1">Uncharacterized protein</fullName>
    </submittedName>
</protein>
<dbReference type="Proteomes" id="UP000318437">
    <property type="component" value="Unassembled WGS sequence"/>
</dbReference>
<evidence type="ECO:0000313" key="2">
    <source>
        <dbReference type="Proteomes" id="UP000318437"/>
    </source>
</evidence>
<gene>
    <name evidence="1" type="ORF">Pla144_18910</name>
</gene>
<dbReference type="AlphaFoldDB" id="A0A5C6CVJ1"/>
<name>A0A5C6CVJ1_9BACT</name>
<dbReference type="RefSeq" id="WP_146450241.1">
    <property type="nucleotide sequence ID" value="NZ_SJPS01000002.1"/>
</dbReference>
<dbReference type="EMBL" id="SJPS01000002">
    <property type="protein sequence ID" value="TWU28600.1"/>
    <property type="molecule type" value="Genomic_DNA"/>
</dbReference>
<sequence>MNTRPLRIEVVDDQMAEVLRGKTPAERVAMIGSANRTARVLAEAGVRHHHPDWQESQIREEVIKRVCRGPS</sequence>
<dbReference type="OrthoDB" id="289778at2"/>
<proteinExistence type="predicted"/>
<comment type="caution">
    <text evidence="1">The sequence shown here is derived from an EMBL/GenBank/DDBJ whole genome shotgun (WGS) entry which is preliminary data.</text>
</comment>
<evidence type="ECO:0000313" key="1">
    <source>
        <dbReference type="EMBL" id="TWU28600.1"/>
    </source>
</evidence>
<accession>A0A5C6CVJ1</accession>